<keyword evidence="6 9" id="KW-0235">DNA replication</keyword>
<dbReference type="SMART" id="SM00480">
    <property type="entry name" value="POL3Bc"/>
    <property type="match status" value="1"/>
</dbReference>
<reference evidence="13 14" key="1">
    <citation type="submission" date="2010-08" db="EMBL/GenBank/DDBJ databases">
        <authorList>
            <person name="Durkin A.S."/>
            <person name="Madupu R."/>
            <person name="Torralba M."/>
            <person name="Gillis M."/>
            <person name="Methe B."/>
            <person name="Sutton G."/>
            <person name="Nelson K.E."/>
        </authorList>
    </citation>
    <scope>NUCLEOTIDE SEQUENCE [LARGE SCALE GENOMIC DNA]</scope>
    <source>
        <strain evidence="13 14">PB189-T1-4</strain>
    </source>
</reference>
<keyword evidence="3 9" id="KW-0963">Cytoplasm</keyword>
<organism evidence="13 14">
    <name type="scientific">Fannyhessea vaginae PB189-T1-4</name>
    <dbReference type="NCBI Taxonomy" id="866774"/>
    <lineage>
        <taxon>Bacteria</taxon>
        <taxon>Bacillati</taxon>
        <taxon>Actinomycetota</taxon>
        <taxon>Coriobacteriia</taxon>
        <taxon>Coriobacteriales</taxon>
        <taxon>Atopobiaceae</taxon>
        <taxon>Fannyhessea</taxon>
    </lineage>
</organism>
<dbReference type="PANTHER" id="PTHR30478">
    <property type="entry name" value="DNA POLYMERASE III SUBUNIT BETA"/>
    <property type="match status" value="1"/>
</dbReference>
<dbReference type="Proteomes" id="UP000004431">
    <property type="component" value="Unassembled WGS sequence"/>
</dbReference>
<protein>
    <recommendedName>
        <fullName evidence="9">Beta sliding clamp</fullName>
    </recommendedName>
</protein>
<comment type="similarity">
    <text evidence="2 9">Belongs to the beta sliding clamp family.</text>
</comment>
<dbReference type="Gene3D" id="3.10.150.10">
    <property type="entry name" value="DNA Polymerase III, subunit A, domain 2"/>
    <property type="match status" value="1"/>
</dbReference>
<dbReference type="NCBIfam" id="TIGR00663">
    <property type="entry name" value="dnan"/>
    <property type="match status" value="1"/>
</dbReference>
<feature type="domain" description="DNA polymerase III beta sliding clamp central" evidence="11">
    <location>
        <begin position="128"/>
        <end position="242"/>
    </location>
</feature>
<comment type="caution">
    <text evidence="13">The sequence shown here is derived from an EMBL/GenBank/DDBJ whole genome shotgun (WGS) entry which is preliminary data.</text>
</comment>
<dbReference type="RefSeq" id="WP_006304786.1">
    <property type="nucleotide sequence ID" value="NZ_AEDQ01000034.1"/>
</dbReference>
<dbReference type="EMBL" id="AEDQ01000034">
    <property type="protein sequence ID" value="EFL43535.1"/>
    <property type="molecule type" value="Genomic_DNA"/>
</dbReference>
<dbReference type="InterPro" id="IPR022635">
    <property type="entry name" value="DNA_polIII_beta_C"/>
</dbReference>
<proteinExistence type="inferred from homology"/>
<sequence length="369" mass="40214">MKFSVSQTSFNQALSIVCRGLSSQNTMAILAGVYIHASEGTLTLQTTDLKVSIKHAISAAVEEEGSVVVSGALLLKIVKNLPDAAITLTSTDTQAQLTCQKASFTLATLNPEDFPEFPVLNPNQVVELPTSLLTSMVDKVFRVTKDDIANPILSGITLVAHENKLSMYATDSHRLVIIDTSTETSSLTEEFNAIIPATAFHELLSLPSLTDTITLGLCDNQIVFSCENTTFVTLKIEGMFPNFKNLFPTTCATKLTCNPTELSAVIRRVALVTTNSDLGVVFDINPQTQTLTLKADSVEYGTSQEEFAVHIEGASVQFSMNYQFITECTKSCTNKDEITFEIVDNMQPIVVKSFGTINYQCLLIPLRTN</sequence>
<evidence type="ECO:0000259" key="11">
    <source>
        <dbReference type="Pfam" id="PF02767"/>
    </source>
</evidence>
<evidence type="ECO:0000259" key="12">
    <source>
        <dbReference type="Pfam" id="PF02768"/>
    </source>
</evidence>
<evidence type="ECO:0000313" key="13">
    <source>
        <dbReference type="EMBL" id="EFL43535.1"/>
    </source>
</evidence>
<dbReference type="Pfam" id="PF02768">
    <property type="entry name" value="DNA_pol3_beta_3"/>
    <property type="match status" value="1"/>
</dbReference>
<dbReference type="InterPro" id="IPR022637">
    <property type="entry name" value="DNA_polIII_beta_cen"/>
</dbReference>
<dbReference type="CDD" id="cd00140">
    <property type="entry name" value="beta_clamp"/>
    <property type="match status" value="1"/>
</dbReference>
<gene>
    <name evidence="13" type="primary">dnaN</name>
    <name evidence="13" type="ORF">HMPREF9248_0094</name>
</gene>
<keyword evidence="4 9" id="KW-0808">Transferase</keyword>
<dbReference type="InterPro" id="IPR022634">
    <property type="entry name" value="DNA_polIII_beta_N"/>
</dbReference>
<dbReference type="GO" id="GO:0003887">
    <property type="term" value="F:DNA-directed DNA polymerase activity"/>
    <property type="evidence" value="ECO:0007669"/>
    <property type="project" value="UniProtKB-EC"/>
</dbReference>
<dbReference type="Pfam" id="PF00712">
    <property type="entry name" value="DNA_pol3_beta"/>
    <property type="match status" value="1"/>
</dbReference>
<comment type="function">
    <text evidence="9">Confers DNA tethering and processivity to DNA polymerases and other proteins. Acts as a clamp, forming a ring around DNA (a reaction catalyzed by the clamp-loading complex) which diffuses in an ATP-independent manner freely and bidirectionally along dsDNA. Initially characterized for its ability to contact the catalytic subunit of DNA polymerase III (Pol III), a complex, multichain enzyme responsible for most of the replicative synthesis in bacteria; Pol III exhibits 3'-5' exonuclease proofreading activity. The beta chain is required for initiation of replication as well as for processivity of DNA replication.</text>
</comment>
<dbReference type="SUPFAM" id="SSF55979">
    <property type="entry name" value="DNA clamp"/>
    <property type="match status" value="3"/>
</dbReference>
<evidence type="ECO:0000256" key="2">
    <source>
        <dbReference type="ARBA" id="ARBA00010752"/>
    </source>
</evidence>
<keyword evidence="7 9" id="KW-0239">DNA-directed DNA polymerase</keyword>
<comment type="subcellular location">
    <subcellularLocation>
        <location evidence="1 9">Cytoplasm</location>
    </subcellularLocation>
</comment>
<evidence type="ECO:0000256" key="9">
    <source>
        <dbReference type="PIRNR" id="PIRNR000804"/>
    </source>
</evidence>
<keyword evidence="14" id="KW-1185">Reference proteome</keyword>
<dbReference type="PIRSF" id="PIRSF000804">
    <property type="entry name" value="DNA_pol_III_b"/>
    <property type="match status" value="1"/>
</dbReference>
<evidence type="ECO:0000256" key="7">
    <source>
        <dbReference type="ARBA" id="ARBA00022932"/>
    </source>
</evidence>
<dbReference type="PANTHER" id="PTHR30478:SF0">
    <property type="entry name" value="BETA SLIDING CLAMP"/>
    <property type="match status" value="1"/>
</dbReference>
<evidence type="ECO:0000256" key="5">
    <source>
        <dbReference type="ARBA" id="ARBA00022695"/>
    </source>
</evidence>
<keyword evidence="8" id="KW-0238">DNA-binding</keyword>
<evidence type="ECO:0000256" key="8">
    <source>
        <dbReference type="ARBA" id="ARBA00023125"/>
    </source>
</evidence>
<dbReference type="Gene3D" id="3.70.10.10">
    <property type="match status" value="1"/>
</dbReference>
<evidence type="ECO:0000259" key="10">
    <source>
        <dbReference type="Pfam" id="PF00712"/>
    </source>
</evidence>
<keyword evidence="5 9" id="KW-0548">Nucleotidyltransferase</keyword>
<feature type="domain" description="DNA polymerase III beta sliding clamp C-terminal" evidence="12">
    <location>
        <begin position="244"/>
        <end position="366"/>
    </location>
</feature>
<accession>A0ABN0AYD0</accession>
<name>A0ABN0AYD0_9ACTN</name>
<evidence type="ECO:0000256" key="1">
    <source>
        <dbReference type="ARBA" id="ARBA00004496"/>
    </source>
</evidence>
<evidence type="ECO:0000313" key="14">
    <source>
        <dbReference type="Proteomes" id="UP000004431"/>
    </source>
</evidence>
<evidence type="ECO:0000256" key="6">
    <source>
        <dbReference type="ARBA" id="ARBA00022705"/>
    </source>
</evidence>
<evidence type="ECO:0000256" key="4">
    <source>
        <dbReference type="ARBA" id="ARBA00022679"/>
    </source>
</evidence>
<dbReference type="InterPro" id="IPR001001">
    <property type="entry name" value="DNA_polIII_beta"/>
</dbReference>
<dbReference type="Pfam" id="PF02767">
    <property type="entry name" value="DNA_pol3_beta_2"/>
    <property type="match status" value="1"/>
</dbReference>
<comment type="subunit">
    <text evidence="9">Forms a ring-shaped head-to-tail homodimer around DNA.</text>
</comment>
<dbReference type="InterPro" id="IPR046938">
    <property type="entry name" value="DNA_clamp_sf"/>
</dbReference>
<feature type="domain" description="DNA polymerase III beta sliding clamp N-terminal" evidence="10">
    <location>
        <begin position="1"/>
        <end position="117"/>
    </location>
</feature>
<evidence type="ECO:0000256" key="3">
    <source>
        <dbReference type="ARBA" id="ARBA00022490"/>
    </source>
</evidence>